<protein>
    <submittedName>
        <fullName evidence="1">Uncharacterized protein</fullName>
    </submittedName>
</protein>
<dbReference type="AlphaFoldDB" id="A0A1C7I7F2"/>
<organism evidence="1 2">
    <name type="scientific">Blautia pseudococcoides</name>
    <dbReference type="NCBI Taxonomy" id="1796616"/>
    <lineage>
        <taxon>Bacteria</taxon>
        <taxon>Bacillati</taxon>
        <taxon>Bacillota</taxon>
        <taxon>Clostridia</taxon>
        <taxon>Lachnospirales</taxon>
        <taxon>Lachnospiraceae</taxon>
        <taxon>Blautia</taxon>
    </lineage>
</organism>
<keyword evidence="2" id="KW-1185">Reference proteome</keyword>
<proteinExistence type="predicted"/>
<dbReference type="KEGG" id="byl:A4V09_07295"/>
<dbReference type="STRING" id="1796616.A4V09_07295"/>
<dbReference type="OrthoDB" id="2053469at2"/>
<dbReference type="Proteomes" id="UP000092574">
    <property type="component" value="Chromosome"/>
</dbReference>
<sequence length="102" mass="12003">MEKQRCVKMDEIMKNMLLVALRDVFREEKAKGVSVEETRNLVLKLVDYQDTKLFMTDSEYKKVIEALNKLRDTYLAAGRYADGIDVVFYKILKAKYKRCAVR</sequence>
<dbReference type="EMBL" id="CP015405">
    <property type="protein sequence ID" value="ANU75590.1"/>
    <property type="molecule type" value="Genomic_DNA"/>
</dbReference>
<accession>A0A1C7I7F2</accession>
<evidence type="ECO:0000313" key="1">
    <source>
        <dbReference type="EMBL" id="ANU75590.1"/>
    </source>
</evidence>
<evidence type="ECO:0000313" key="2">
    <source>
        <dbReference type="Proteomes" id="UP000092574"/>
    </source>
</evidence>
<reference evidence="1" key="1">
    <citation type="submission" date="2017-04" db="EMBL/GenBank/DDBJ databases">
        <title>Complete Genome Sequences of Twelve Strains of a Stable Defined Moderately Diverse Mouse Microbiota 2 (sDMDMm2).</title>
        <authorList>
            <person name="Uchimura Y."/>
            <person name="Wyss M."/>
            <person name="Brugiroux S."/>
            <person name="Limenitakis J.P."/>
            <person name="Stecher B."/>
            <person name="McCoy K.D."/>
            <person name="Macpherson A.J."/>
        </authorList>
    </citation>
    <scope>NUCLEOTIDE SEQUENCE</scope>
    <source>
        <strain evidence="1">YL58</strain>
    </source>
</reference>
<name>A0A1C7I7F2_9FIRM</name>
<dbReference type="RefSeq" id="WP_065541781.1">
    <property type="nucleotide sequence ID" value="NZ_CP015405.2"/>
</dbReference>
<gene>
    <name evidence="1" type="ORF">A4V09_07295</name>
</gene>